<dbReference type="RefSeq" id="WP_106364805.1">
    <property type="nucleotide sequence ID" value="NZ_PVTJ01000006.1"/>
</dbReference>
<accession>A0A2T0UI94</accession>
<dbReference type="AlphaFoldDB" id="A0A2T0UI94"/>
<comment type="caution">
    <text evidence="1">The sequence shown here is derived from an EMBL/GenBank/DDBJ whole genome shotgun (WGS) entry which is preliminary data.</text>
</comment>
<reference evidence="1 2" key="1">
    <citation type="submission" date="2018-03" db="EMBL/GenBank/DDBJ databases">
        <title>Genomic Encyclopedia of Type Strains, Phase III (KMG-III): the genomes of soil and plant-associated and newly described type strains.</title>
        <authorList>
            <person name="Whitman W."/>
        </authorList>
    </citation>
    <scope>NUCLEOTIDE SEQUENCE [LARGE SCALE GENOMIC DNA]</scope>
    <source>
        <strain evidence="1 2">CGMCC 4.7067</strain>
    </source>
</reference>
<dbReference type="Proteomes" id="UP000238176">
    <property type="component" value="Unassembled WGS sequence"/>
</dbReference>
<gene>
    <name evidence="1" type="ORF">B0I28_1066</name>
</gene>
<name>A0A2T0UI94_9ACTN</name>
<sequence length="71" mass="7670">MALTQNKVEELNGALDLAMSNLRDSMKKVPDRGLGLNAAHRRFVGSAAVLSVLLDEAARFNPDGDDLLSFL</sequence>
<organism evidence="1 2">
    <name type="scientific">Glycomyces artemisiae</name>
    <dbReference type="NCBI Taxonomy" id="1076443"/>
    <lineage>
        <taxon>Bacteria</taxon>
        <taxon>Bacillati</taxon>
        <taxon>Actinomycetota</taxon>
        <taxon>Actinomycetes</taxon>
        <taxon>Glycomycetales</taxon>
        <taxon>Glycomycetaceae</taxon>
        <taxon>Glycomyces</taxon>
    </lineage>
</organism>
<evidence type="ECO:0000313" key="2">
    <source>
        <dbReference type="Proteomes" id="UP000238176"/>
    </source>
</evidence>
<dbReference type="EMBL" id="PVTJ01000006">
    <property type="protein sequence ID" value="PRY57586.1"/>
    <property type="molecule type" value="Genomic_DNA"/>
</dbReference>
<proteinExistence type="predicted"/>
<evidence type="ECO:0000313" key="1">
    <source>
        <dbReference type="EMBL" id="PRY57586.1"/>
    </source>
</evidence>
<protein>
    <submittedName>
        <fullName evidence="1">Uncharacterized protein</fullName>
    </submittedName>
</protein>
<dbReference type="OrthoDB" id="5193396at2"/>
<keyword evidence="2" id="KW-1185">Reference proteome</keyword>